<organism evidence="1 2">
    <name type="scientific">Allocoleopsis franciscana PCC 7113</name>
    <dbReference type="NCBI Taxonomy" id="1173027"/>
    <lineage>
        <taxon>Bacteria</taxon>
        <taxon>Bacillati</taxon>
        <taxon>Cyanobacteriota</taxon>
        <taxon>Cyanophyceae</taxon>
        <taxon>Coleofasciculales</taxon>
        <taxon>Coleofasciculaceae</taxon>
        <taxon>Allocoleopsis</taxon>
        <taxon>Allocoleopsis franciscana</taxon>
    </lineage>
</organism>
<dbReference type="eggNOG" id="COG5465">
    <property type="taxonomic scope" value="Bacteria"/>
</dbReference>
<sequence length="395" mass="44751">MSVNTEHCHLDSELTLRDRTHSPLPIHTVTLTLTEQNIILTECRLTFQTSPELYQRIDTEALFNLKPELRGSLSAGDFQPEPDIKIEATLQPDLLPRLAEHTTNLEEAATYLQNLSQEQPNNPLLSTESWFALHVKQPRESGETGYSTFWAYLNPSVITQDNISSEQITEGMVNFFKDWTDTNLSELNQNTISESLEEINKAFEELTDTTLSETQDAILEALEEVTSAFEELADTLSETSEDITSSKQILEEIIDFFTEDDWPFTKIKGEPVLLTAFQGENGKWNCSAKVREEQEQFVFYSICPANVPENKRLAIAEFLTRANYGMIIGNFELDFADGEIRYKTSIDVQGDFLSFELIKQLVYANVTMMDEYLPGIISVIDGDVLPEDAIAQIES</sequence>
<dbReference type="STRING" id="1173027.Mic7113_5977"/>
<dbReference type="InterPro" id="IPR019660">
    <property type="entry name" value="Put_sensory_transdc_reg_YbjN"/>
</dbReference>
<dbReference type="Proteomes" id="UP000010471">
    <property type="component" value="Chromosome"/>
</dbReference>
<dbReference type="KEGG" id="mic:Mic7113_5977"/>
<dbReference type="EMBL" id="CP003630">
    <property type="protein sequence ID" value="AFZ21579.1"/>
    <property type="molecule type" value="Genomic_DNA"/>
</dbReference>
<dbReference type="RefSeq" id="WP_015185708.1">
    <property type="nucleotide sequence ID" value="NC_019738.1"/>
</dbReference>
<reference evidence="1 2" key="1">
    <citation type="submission" date="2012-06" db="EMBL/GenBank/DDBJ databases">
        <title>Finished chromosome of genome of Microcoleus sp. PCC 7113.</title>
        <authorList>
            <consortium name="US DOE Joint Genome Institute"/>
            <person name="Gugger M."/>
            <person name="Coursin T."/>
            <person name="Rippka R."/>
            <person name="Tandeau De Marsac N."/>
            <person name="Huntemann M."/>
            <person name="Wei C.-L."/>
            <person name="Han J."/>
            <person name="Detter J.C."/>
            <person name="Han C."/>
            <person name="Tapia R."/>
            <person name="Chen A."/>
            <person name="Kyrpides N."/>
            <person name="Mavromatis K."/>
            <person name="Markowitz V."/>
            <person name="Szeto E."/>
            <person name="Ivanova N."/>
            <person name="Pagani I."/>
            <person name="Pati A."/>
            <person name="Goodwin L."/>
            <person name="Nordberg H.P."/>
            <person name="Cantor M.N."/>
            <person name="Hua S.X."/>
            <person name="Woyke T."/>
            <person name="Kerfeld C.A."/>
        </authorList>
    </citation>
    <scope>NUCLEOTIDE SEQUENCE [LARGE SCALE GENOMIC DNA]</scope>
    <source>
        <strain evidence="1 2">PCC 7113</strain>
    </source>
</reference>
<accession>K9WP88</accession>
<evidence type="ECO:0000313" key="2">
    <source>
        <dbReference type="Proteomes" id="UP000010471"/>
    </source>
</evidence>
<dbReference type="CDD" id="cd17033">
    <property type="entry name" value="DR1245-like"/>
    <property type="match status" value="1"/>
</dbReference>
<evidence type="ECO:0008006" key="3">
    <source>
        <dbReference type="Google" id="ProtNLM"/>
    </source>
</evidence>
<dbReference type="PATRIC" id="fig|1173027.3.peg.6622"/>
<proteinExistence type="predicted"/>
<dbReference type="Pfam" id="PF10722">
    <property type="entry name" value="YbjN"/>
    <property type="match status" value="1"/>
</dbReference>
<dbReference type="OrthoDB" id="5192220at2"/>
<dbReference type="AlphaFoldDB" id="K9WP88"/>
<evidence type="ECO:0000313" key="1">
    <source>
        <dbReference type="EMBL" id="AFZ21579.1"/>
    </source>
</evidence>
<keyword evidence="2" id="KW-1185">Reference proteome</keyword>
<gene>
    <name evidence="1" type="ORF">Mic7113_5977</name>
</gene>
<name>K9WP88_9CYAN</name>
<protein>
    <recommendedName>
        <fullName evidence="3">YbjN domain-containing protein</fullName>
    </recommendedName>
</protein>
<dbReference type="HOGENOM" id="CLU_729027_0_0_3"/>